<name>A0ABD3UIS8_9LAMI</name>
<protein>
    <submittedName>
        <fullName evidence="1">Uncharacterized protein</fullName>
    </submittedName>
</protein>
<sequence>MPQYMLMVPSFNILHKFFFRFLEDYKKTRR</sequence>
<organism evidence="1 2">
    <name type="scientific">Penstemon smallii</name>
    <dbReference type="NCBI Taxonomy" id="265156"/>
    <lineage>
        <taxon>Eukaryota</taxon>
        <taxon>Viridiplantae</taxon>
        <taxon>Streptophyta</taxon>
        <taxon>Embryophyta</taxon>
        <taxon>Tracheophyta</taxon>
        <taxon>Spermatophyta</taxon>
        <taxon>Magnoliopsida</taxon>
        <taxon>eudicotyledons</taxon>
        <taxon>Gunneridae</taxon>
        <taxon>Pentapetalae</taxon>
        <taxon>asterids</taxon>
        <taxon>lamiids</taxon>
        <taxon>Lamiales</taxon>
        <taxon>Plantaginaceae</taxon>
        <taxon>Cheloneae</taxon>
        <taxon>Penstemon</taxon>
    </lineage>
</organism>
<evidence type="ECO:0000313" key="1">
    <source>
        <dbReference type="EMBL" id="KAL3848937.1"/>
    </source>
</evidence>
<dbReference type="EMBL" id="JBJXBP010000001">
    <property type="protein sequence ID" value="KAL3848937.1"/>
    <property type="molecule type" value="Genomic_DNA"/>
</dbReference>
<gene>
    <name evidence="1" type="ORF">ACJIZ3_010819</name>
</gene>
<keyword evidence="2" id="KW-1185">Reference proteome</keyword>
<dbReference type="AlphaFoldDB" id="A0ABD3UIS8"/>
<comment type="caution">
    <text evidence="1">The sequence shown here is derived from an EMBL/GenBank/DDBJ whole genome shotgun (WGS) entry which is preliminary data.</text>
</comment>
<proteinExistence type="predicted"/>
<accession>A0ABD3UIS8</accession>
<reference evidence="1 2" key="1">
    <citation type="submission" date="2024-12" db="EMBL/GenBank/DDBJ databases">
        <title>The unique morphological basis and parallel evolutionary history of personate flowers in Penstemon.</title>
        <authorList>
            <person name="Depatie T.H."/>
            <person name="Wessinger C.A."/>
        </authorList>
    </citation>
    <scope>NUCLEOTIDE SEQUENCE [LARGE SCALE GENOMIC DNA]</scope>
    <source>
        <strain evidence="1">WTNN_2</strain>
        <tissue evidence="1">Leaf</tissue>
    </source>
</reference>
<dbReference type="Proteomes" id="UP001634393">
    <property type="component" value="Unassembled WGS sequence"/>
</dbReference>
<evidence type="ECO:0000313" key="2">
    <source>
        <dbReference type="Proteomes" id="UP001634393"/>
    </source>
</evidence>